<dbReference type="Pfam" id="PF04227">
    <property type="entry name" value="Indigoidine_A"/>
    <property type="match status" value="1"/>
</dbReference>
<keyword evidence="3" id="KW-0464">Manganese</keyword>
<keyword evidence="4" id="KW-0456">Lyase</keyword>
<feature type="non-terminal residue" evidence="6">
    <location>
        <position position="1"/>
    </location>
</feature>
<keyword evidence="1" id="KW-0479">Metal-binding</keyword>
<name>A0A381NDJ4_9ZZZZ</name>
<keyword evidence="2" id="KW-0378">Hydrolase</keyword>
<evidence type="ECO:0008006" key="7">
    <source>
        <dbReference type="Google" id="ProtNLM"/>
    </source>
</evidence>
<dbReference type="GO" id="GO:0016798">
    <property type="term" value="F:hydrolase activity, acting on glycosyl bonds"/>
    <property type="evidence" value="ECO:0007669"/>
    <property type="project" value="UniProtKB-KW"/>
</dbReference>
<dbReference type="Gene3D" id="3.40.1790.10">
    <property type="entry name" value="Indigoidine synthase domain"/>
    <property type="match status" value="1"/>
</dbReference>
<evidence type="ECO:0000256" key="2">
    <source>
        <dbReference type="ARBA" id="ARBA00022801"/>
    </source>
</evidence>
<dbReference type="GO" id="GO:0005737">
    <property type="term" value="C:cytoplasm"/>
    <property type="evidence" value="ECO:0007669"/>
    <property type="project" value="TreeGrafter"/>
</dbReference>
<evidence type="ECO:0000313" key="6">
    <source>
        <dbReference type="EMBL" id="SUZ52489.1"/>
    </source>
</evidence>
<dbReference type="AlphaFoldDB" id="A0A381NDJ4"/>
<keyword evidence="5" id="KW-0326">Glycosidase</keyword>
<dbReference type="InterPro" id="IPR007342">
    <property type="entry name" value="PsuG"/>
</dbReference>
<dbReference type="GO" id="GO:0004730">
    <property type="term" value="F:pseudouridylate synthase activity"/>
    <property type="evidence" value="ECO:0007669"/>
    <property type="project" value="InterPro"/>
</dbReference>
<sequence>VKYTPSKQVKDAINNNRPVLALESTIIASGMPYPQNKEFYNKAVEICYNLDVVPAAIAIINGVVHVGLDQNQAEHIATDDSVNKISKREIGVCVQGGLSGATTVSSASHIANAVGIKVFSTGGIGGVHKDYKSTLDMSQDLYSLSETPLVVVCSGVKSFLDVEKTIESLETLGVTLLGYKTSNFPLFYSSSSNFALPFSVDNVEDVVSVFKCNLESGLKSSLLVLNPVHKSDQIPAKTINKIISKSISKMKLNKIVGKETTPFLLKNIAKQTKNKSLETNISLALNNVRLGAKIAKSF</sequence>
<dbReference type="EMBL" id="UINC01000277">
    <property type="protein sequence ID" value="SUZ52489.1"/>
    <property type="molecule type" value="Genomic_DNA"/>
</dbReference>
<dbReference type="SUPFAM" id="SSF110581">
    <property type="entry name" value="Indigoidine synthase A-like"/>
    <property type="match status" value="1"/>
</dbReference>
<dbReference type="PANTHER" id="PTHR42909:SF1">
    <property type="entry name" value="CARBOHYDRATE KINASE PFKB DOMAIN-CONTAINING PROTEIN"/>
    <property type="match status" value="1"/>
</dbReference>
<proteinExistence type="predicted"/>
<evidence type="ECO:0000256" key="4">
    <source>
        <dbReference type="ARBA" id="ARBA00023239"/>
    </source>
</evidence>
<dbReference type="PANTHER" id="PTHR42909">
    <property type="entry name" value="ZGC:136858"/>
    <property type="match status" value="1"/>
</dbReference>
<dbReference type="InterPro" id="IPR022830">
    <property type="entry name" value="Indigdn_synthA-like"/>
</dbReference>
<dbReference type="GO" id="GO:0046872">
    <property type="term" value="F:metal ion binding"/>
    <property type="evidence" value="ECO:0007669"/>
    <property type="project" value="UniProtKB-KW"/>
</dbReference>
<evidence type="ECO:0000256" key="1">
    <source>
        <dbReference type="ARBA" id="ARBA00022723"/>
    </source>
</evidence>
<reference evidence="6" key="1">
    <citation type="submission" date="2018-05" db="EMBL/GenBank/DDBJ databases">
        <authorList>
            <person name="Lanie J.A."/>
            <person name="Ng W.-L."/>
            <person name="Kazmierczak K.M."/>
            <person name="Andrzejewski T.M."/>
            <person name="Davidsen T.M."/>
            <person name="Wayne K.J."/>
            <person name="Tettelin H."/>
            <person name="Glass J.I."/>
            <person name="Rusch D."/>
            <person name="Podicherti R."/>
            <person name="Tsui H.-C.T."/>
            <person name="Winkler M.E."/>
        </authorList>
    </citation>
    <scope>NUCLEOTIDE SEQUENCE</scope>
</reference>
<accession>A0A381NDJ4</accession>
<evidence type="ECO:0000256" key="5">
    <source>
        <dbReference type="ARBA" id="ARBA00023295"/>
    </source>
</evidence>
<organism evidence="6">
    <name type="scientific">marine metagenome</name>
    <dbReference type="NCBI Taxonomy" id="408172"/>
    <lineage>
        <taxon>unclassified sequences</taxon>
        <taxon>metagenomes</taxon>
        <taxon>ecological metagenomes</taxon>
    </lineage>
</organism>
<gene>
    <name evidence="6" type="ORF">METZ01_LOCUS5343</name>
</gene>
<evidence type="ECO:0000256" key="3">
    <source>
        <dbReference type="ARBA" id="ARBA00023211"/>
    </source>
</evidence>
<protein>
    <recommendedName>
        <fullName evidence="7">Pseudouridine-5'-phosphate glycosidase</fullName>
    </recommendedName>
</protein>